<evidence type="ECO:0000256" key="2">
    <source>
        <dbReference type="ARBA" id="ARBA00006100"/>
    </source>
</evidence>
<dbReference type="EMBL" id="BMYZ01000004">
    <property type="protein sequence ID" value="GGY85793.1"/>
    <property type="molecule type" value="Genomic_DNA"/>
</dbReference>
<feature type="domain" description="Radical SAM core" evidence="11">
    <location>
        <begin position="2"/>
        <end position="235"/>
    </location>
</feature>
<dbReference type="InterPro" id="IPR006638">
    <property type="entry name" value="Elp3/MiaA/NifB-like_rSAM"/>
</dbReference>
<dbReference type="InterPro" id="IPR007197">
    <property type="entry name" value="rSAM"/>
</dbReference>
<evidence type="ECO:0000256" key="1">
    <source>
        <dbReference type="ARBA" id="ARBA00001966"/>
    </source>
</evidence>
<dbReference type="RefSeq" id="WP_189420726.1">
    <property type="nucleotide sequence ID" value="NZ_BMYZ01000004.1"/>
</dbReference>
<dbReference type="InterPro" id="IPR034505">
    <property type="entry name" value="Coproporphyrinogen-III_oxidase"/>
</dbReference>
<dbReference type="PANTHER" id="PTHR13932:SF5">
    <property type="entry name" value="RADICAL S-ADENOSYL METHIONINE DOMAIN-CONTAINING PROTEIN 1, MITOCHONDRIAL"/>
    <property type="match status" value="1"/>
</dbReference>
<dbReference type="PANTHER" id="PTHR13932">
    <property type="entry name" value="COPROPORPHYRINIGEN III OXIDASE"/>
    <property type="match status" value="1"/>
</dbReference>
<evidence type="ECO:0000256" key="6">
    <source>
        <dbReference type="ARBA" id="ARBA00022723"/>
    </source>
</evidence>
<organism evidence="12 13">
    <name type="scientific">Cellvibrio zantedeschiae</name>
    <dbReference type="NCBI Taxonomy" id="1237077"/>
    <lineage>
        <taxon>Bacteria</taxon>
        <taxon>Pseudomonadati</taxon>
        <taxon>Pseudomonadota</taxon>
        <taxon>Gammaproteobacteria</taxon>
        <taxon>Cellvibrionales</taxon>
        <taxon>Cellvibrionaceae</taxon>
        <taxon>Cellvibrio</taxon>
    </lineage>
</organism>
<proteinExistence type="inferred from homology"/>
<dbReference type="Pfam" id="PF04055">
    <property type="entry name" value="Radical_SAM"/>
    <property type="match status" value="1"/>
</dbReference>
<accession>A0ABQ3B9U8</accession>
<keyword evidence="6 10" id="KW-0479">Metal-binding</keyword>
<dbReference type="CDD" id="cd01335">
    <property type="entry name" value="Radical_SAM"/>
    <property type="match status" value="1"/>
</dbReference>
<keyword evidence="9 10" id="KW-0143">Chaperone</keyword>
<dbReference type="SMART" id="SM00729">
    <property type="entry name" value="Elp3"/>
    <property type="match status" value="1"/>
</dbReference>
<evidence type="ECO:0000256" key="7">
    <source>
        <dbReference type="ARBA" id="ARBA00023004"/>
    </source>
</evidence>
<evidence type="ECO:0000256" key="5">
    <source>
        <dbReference type="ARBA" id="ARBA00022691"/>
    </source>
</evidence>
<sequence>MSLILPPLSLYIHIPWCIRKCPYCDFNSHQANDDIPEQDYVNALRFDLQQDAELAQGRKLASIFFGGGTPSIFSANAIAQIIKDAENIIGFEPDIEITLEANPGTFEQEKFSGFRAAGVNRLSIGIQSFNDVQLKLLGRVHGREEALRAVDVARKAGFDNINLDLMHGLPEQSVEDAKADLAQAIALAPEHISWYQLTIEQNTAFYSDPPILPFEDTLADIQDEGQSMLAQAGYEQYEISAYAKNKQRARHNINYWEFGDYLGIGAGAHGKITQPEKSLITRLWKTRLPKHYLDSVTSNKISTNLAGHQNVFGAGSDILSPSSLPLDFLMNVLRLNDGAPVKYLAERTGLDLGSLDPQWNELTQRGLVEVFEGKLRTTALGRRFLNRVLEAYAGG</sequence>
<name>A0ABQ3B9U8_9GAMM</name>
<dbReference type="SUPFAM" id="SSF102114">
    <property type="entry name" value="Radical SAM enzymes"/>
    <property type="match status" value="1"/>
</dbReference>
<dbReference type="SFLD" id="SFLDS00029">
    <property type="entry name" value="Radical_SAM"/>
    <property type="match status" value="1"/>
</dbReference>
<dbReference type="Pfam" id="PF06969">
    <property type="entry name" value="HemN_C"/>
    <property type="match status" value="1"/>
</dbReference>
<dbReference type="InterPro" id="IPR010723">
    <property type="entry name" value="HemN_C"/>
</dbReference>
<comment type="similarity">
    <text evidence="2">Belongs to the anaerobic coproporphyrinogen-III oxidase family. HemW subfamily.</text>
</comment>
<evidence type="ECO:0000256" key="8">
    <source>
        <dbReference type="ARBA" id="ARBA00023014"/>
    </source>
</evidence>
<evidence type="ECO:0000313" key="12">
    <source>
        <dbReference type="EMBL" id="GGY85793.1"/>
    </source>
</evidence>
<evidence type="ECO:0000256" key="10">
    <source>
        <dbReference type="RuleBase" id="RU364116"/>
    </source>
</evidence>
<dbReference type="InterPro" id="IPR058240">
    <property type="entry name" value="rSAM_sf"/>
</dbReference>
<reference evidence="13" key="1">
    <citation type="journal article" date="2019" name="Int. J. Syst. Evol. Microbiol.">
        <title>The Global Catalogue of Microorganisms (GCM) 10K type strain sequencing project: providing services to taxonomists for standard genome sequencing and annotation.</title>
        <authorList>
            <consortium name="The Broad Institute Genomics Platform"/>
            <consortium name="The Broad Institute Genome Sequencing Center for Infectious Disease"/>
            <person name="Wu L."/>
            <person name="Ma J."/>
        </authorList>
    </citation>
    <scope>NUCLEOTIDE SEQUENCE [LARGE SCALE GENOMIC DNA]</scope>
    <source>
        <strain evidence="13">KCTC 32239</strain>
    </source>
</reference>
<keyword evidence="7 10" id="KW-0408">Iron</keyword>
<keyword evidence="10" id="KW-0004">4Fe-4S</keyword>
<evidence type="ECO:0000259" key="11">
    <source>
        <dbReference type="PROSITE" id="PS51918"/>
    </source>
</evidence>
<dbReference type="InterPro" id="IPR013785">
    <property type="entry name" value="Aldolase_TIM"/>
</dbReference>
<dbReference type="NCBIfam" id="TIGR00539">
    <property type="entry name" value="hemN_rel"/>
    <property type="match status" value="1"/>
</dbReference>
<evidence type="ECO:0000256" key="3">
    <source>
        <dbReference type="ARBA" id="ARBA00017228"/>
    </source>
</evidence>
<evidence type="ECO:0000313" key="13">
    <source>
        <dbReference type="Proteomes" id="UP000619761"/>
    </source>
</evidence>
<comment type="function">
    <text evidence="10">Probably acts as a heme chaperone, transferring heme to an unknown acceptor. Binds one molecule of heme per monomer, possibly covalently. Binds 1 [4Fe-4S] cluster. The cluster is coordinated with 3 cysteines and an exchangeable S-adenosyl-L-methionine.</text>
</comment>
<gene>
    <name evidence="12" type="ORF">GCM10011613_33440</name>
</gene>
<keyword evidence="13" id="KW-1185">Reference proteome</keyword>
<comment type="subcellular location">
    <subcellularLocation>
        <location evidence="10">Cytoplasm</location>
    </subcellularLocation>
</comment>
<keyword evidence="5 10" id="KW-0949">S-adenosyl-L-methionine</keyword>
<dbReference type="Gene3D" id="3.20.20.70">
    <property type="entry name" value="Aldolase class I"/>
    <property type="match status" value="1"/>
</dbReference>
<comment type="cofactor">
    <cofactor evidence="1">
        <name>[4Fe-4S] cluster</name>
        <dbReference type="ChEBI" id="CHEBI:49883"/>
    </cofactor>
</comment>
<evidence type="ECO:0000256" key="4">
    <source>
        <dbReference type="ARBA" id="ARBA00022617"/>
    </source>
</evidence>
<dbReference type="SFLD" id="SFLDG01065">
    <property type="entry name" value="anaerobic_coproporphyrinogen-I"/>
    <property type="match status" value="1"/>
</dbReference>
<dbReference type="InterPro" id="IPR004559">
    <property type="entry name" value="HemW-like"/>
</dbReference>
<dbReference type="SFLD" id="SFLDF00562">
    <property type="entry name" value="HemN-like__clustered_with_heat"/>
    <property type="match status" value="1"/>
</dbReference>
<keyword evidence="8 10" id="KW-0411">Iron-sulfur</keyword>
<dbReference type="SFLD" id="SFLDF00288">
    <property type="entry name" value="HemN-like__clustered_with_nucl"/>
    <property type="match status" value="1"/>
</dbReference>
<dbReference type="PROSITE" id="PS51918">
    <property type="entry name" value="RADICAL_SAM"/>
    <property type="match status" value="1"/>
</dbReference>
<protein>
    <recommendedName>
        <fullName evidence="3 10">Heme chaperone HemW</fullName>
    </recommendedName>
</protein>
<comment type="caution">
    <text evidence="12">The sequence shown here is derived from an EMBL/GenBank/DDBJ whole genome shotgun (WGS) entry which is preliminary data.</text>
</comment>
<keyword evidence="4 10" id="KW-0349">Heme</keyword>
<evidence type="ECO:0000256" key="9">
    <source>
        <dbReference type="ARBA" id="ARBA00023186"/>
    </source>
</evidence>
<dbReference type="Proteomes" id="UP000619761">
    <property type="component" value="Unassembled WGS sequence"/>
</dbReference>
<keyword evidence="10" id="KW-0963">Cytoplasm</keyword>